<dbReference type="PROSITE" id="PS50888">
    <property type="entry name" value="BHLH"/>
    <property type="match status" value="1"/>
</dbReference>
<name>A0A2U1PD75_ARTAN</name>
<dbReference type="STRING" id="35608.A0A2U1PD75"/>
<dbReference type="GO" id="GO:0006355">
    <property type="term" value="P:regulation of DNA-templated transcription"/>
    <property type="evidence" value="ECO:0007669"/>
    <property type="project" value="InterPro"/>
</dbReference>
<dbReference type="GO" id="GO:0046983">
    <property type="term" value="F:protein dimerization activity"/>
    <property type="evidence" value="ECO:0007669"/>
    <property type="project" value="InterPro"/>
</dbReference>
<dbReference type="CDD" id="cd11442">
    <property type="entry name" value="bHLH_AtPRE_like"/>
    <property type="match status" value="1"/>
</dbReference>
<evidence type="ECO:0000256" key="3">
    <source>
        <dbReference type="ARBA" id="ARBA00023015"/>
    </source>
</evidence>
<dbReference type="Pfam" id="PF23174">
    <property type="entry name" value="bHLH_ILI"/>
    <property type="match status" value="1"/>
</dbReference>
<dbReference type="InterPro" id="IPR011598">
    <property type="entry name" value="bHLH_dom"/>
</dbReference>
<accession>A0A2U1PD75</accession>
<dbReference type="PANTHER" id="PTHR46446">
    <property type="entry name" value="TRANSCRIPTION FACTOR PRE"/>
    <property type="match status" value="1"/>
</dbReference>
<dbReference type="PANTHER" id="PTHR46446:SF19">
    <property type="entry name" value="MYC-TYPE, BASIC HELIX-LOOP-HELIX (BHLH) DOMAIN-CONTAINING PROTEIN-RELATED"/>
    <property type="match status" value="1"/>
</dbReference>
<evidence type="ECO:0000256" key="4">
    <source>
        <dbReference type="ARBA" id="ARBA00023163"/>
    </source>
</evidence>
<dbReference type="AlphaFoldDB" id="A0A2U1PD75"/>
<evidence type="ECO:0000256" key="5">
    <source>
        <dbReference type="ARBA" id="ARBA00023242"/>
    </source>
</evidence>
<evidence type="ECO:0000313" key="9">
    <source>
        <dbReference type="Proteomes" id="UP000245207"/>
    </source>
</evidence>
<evidence type="ECO:0000256" key="1">
    <source>
        <dbReference type="ARBA" id="ARBA00004123"/>
    </source>
</evidence>
<evidence type="ECO:0000256" key="2">
    <source>
        <dbReference type="ARBA" id="ARBA00022604"/>
    </source>
</evidence>
<evidence type="ECO:0000259" key="7">
    <source>
        <dbReference type="PROSITE" id="PS50888"/>
    </source>
</evidence>
<dbReference type="InterPro" id="IPR036638">
    <property type="entry name" value="HLH_DNA-bd_sf"/>
</dbReference>
<protein>
    <submittedName>
        <fullName evidence="8">Myc-type, basic helix-loop-helix (BHLH) domain-containing protein</fullName>
    </submittedName>
</protein>
<dbReference type="SUPFAM" id="SSF47459">
    <property type="entry name" value="HLH, helix-loop-helix DNA-binding domain"/>
    <property type="match status" value="1"/>
</dbReference>
<feature type="domain" description="BHLH" evidence="7">
    <location>
        <begin position="5"/>
        <end position="59"/>
    </location>
</feature>
<gene>
    <name evidence="8" type="ORF">CTI12_AA165820</name>
</gene>
<reference evidence="8 9" key="1">
    <citation type="journal article" date="2018" name="Mol. Plant">
        <title>The genome of Artemisia annua provides insight into the evolution of Asteraceae family and artemisinin biosynthesis.</title>
        <authorList>
            <person name="Shen Q."/>
            <person name="Zhang L."/>
            <person name="Liao Z."/>
            <person name="Wang S."/>
            <person name="Yan T."/>
            <person name="Shi P."/>
            <person name="Liu M."/>
            <person name="Fu X."/>
            <person name="Pan Q."/>
            <person name="Wang Y."/>
            <person name="Lv Z."/>
            <person name="Lu X."/>
            <person name="Zhang F."/>
            <person name="Jiang W."/>
            <person name="Ma Y."/>
            <person name="Chen M."/>
            <person name="Hao X."/>
            <person name="Li L."/>
            <person name="Tang Y."/>
            <person name="Lv G."/>
            <person name="Zhou Y."/>
            <person name="Sun X."/>
            <person name="Brodelius P.E."/>
            <person name="Rose J.K.C."/>
            <person name="Tang K."/>
        </authorList>
    </citation>
    <scope>NUCLEOTIDE SEQUENCE [LARGE SCALE GENOMIC DNA]</scope>
    <source>
        <strain evidence="9">cv. Huhao1</strain>
        <tissue evidence="8">Leaf</tissue>
    </source>
</reference>
<dbReference type="InterPro" id="IPR044293">
    <property type="entry name" value="PRE"/>
</dbReference>
<evidence type="ECO:0000256" key="6">
    <source>
        <dbReference type="SAM" id="Coils"/>
    </source>
</evidence>
<keyword evidence="5" id="KW-0539">Nucleus</keyword>
<evidence type="ECO:0000313" key="8">
    <source>
        <dbReference type="EMBL" id="PWA83714.1"/>
    </source>
</evidence>
<keyword evidence="4" id="KW-0804">Transcription</keyword>
<dbReference type="OrthoDB" id="988630at2759"/>
<keyword evidence="2" id="KW-0341">Growth regulation</keyword>
<feature type="coiled-coil region" evidence="6">
    <location>
        <begin position="56"/>
        <end position="83"/>
    </location>
</feature>
<dbReference type="GO" id="GO:0005634">
    <property type="term" value="C:nucleus"/>
    <property type="evidence" value="ECO:0007669"/>
    <property type="project" value="UniProtKB-SubCell"/>
</dbReference>
<keyword evidence="3" id="KW-0805">Transcription regulation</keyword>
<dbReference type="Gene3D" id="4.10.280.10">
    <property type="entry name" value="Helix-loop-helix DNA-binding domain"/>
    <property type="match status" value="1"/>
</dbReference>
<keyword evidence="6" id="KW-0175">Coiled coil</keyword>
<organism evidence="8 9">
    <name type="scientific">Artemisia annua</name>
    <name type="common">Sweet wormwood</name>
    <dbReference type="NCBI Taxonomy" id="35608"/>
    <lineage>
        <taxon>Eukaryota</taxon>
        <taxon>Viridiplantae</taxon>
        <taxon>Streptophyta</taxon>
        <taxon>Embryophyta</taxon>
        <taxon>Tracheophyta</taxon>
        <taxon>Spermatophyta</taxon>
        <taxon>Magnoliopsida</taxon>
        <taxon>eudicotyledons</taxon>
        <taxon>Gunneridae</taxon>
        <taxon>Pentapetalae</taxon>
        <taxon>asterids</taxon>
        <taxon>campanulids</taxon>
        <taxon>Asterales</taxon>
        <taxon>Asteraceae</taxon>
        <taxon>Asteroideae</taxon>
        <taxon>Anthemideae</taxon>
        <taxon>Artemisiinae</taxon>
        <taxon>Artemisia</taxon>
    </lineage>
</organism>
<comment type="subcellular location">
    <subcellularLocation>
        <location evidence="1">Nucleus</location>
    </subcellularLocation>
</comment>
<sequence length="220" mass="25252">MSNRRSRQRPSAASMITEDQINDLVSKLHQLLPEMRNRCSDKVSAARVLQETCSYIRSLHKEVEDLSERLSELLENTDSTQASIIRRLSICLSFSLENDFCLATYFSCFNVFVRLKNKDQDPFVVHSSKTKRGDAYVLLYIINGVNRTCSSLLKQPLKGKKFTVDRKKYLQPDQKNHQSQLGDRRYGGGCNNRVAGGRLSVGRVARGQVWRRYLKKQIFG</sequence>
<dbReference type="GO" id="GO:0040008">
    <property type="term" value="P:regulation of growth"/>
    <property type="evidence" value="ECO:0007669"/>
    <property type="project" value="InterPro"/>
</dbReference>
<proteinExistence type="predicted"/>
<dbReference type="Proteomes" id="UP000245207">
    <property type="component" value="Unassembled WGS sequence"/>
</dbReference>
<keyword evidence="9" id="KW-1185">Reference proteome</keyword>
<comment type="caution">
    <text evidence="8">The sequence shown here is derived from an EMBL/GenBank/DDBJ whole genome shotgun (WGS) entry which is preliminary data.</text>
</comment>
<dbReference type="EMBL" id="PKPP01001315">
    <property type="protein sequence ID" value="PWA83714.1"/>
    <property type="molecule type" value="Genomic_DNA"/>
</dbReference>